<organism evidence="7 8">
    <name type="scientific">Pseudoclavibacter endophyticus</name>
    <dbReference type="NCBI Taxonomy" id="1778590"/>
    <lineage>
        <taxon>Bacteria</taxon>
        <taxon>Bacillati</taxon>
        <taxon>Actinomycetota</taxon>
        <taxon>Actinomycetes</taxon>
        <taxon>Micrococcales</taxon>
        <taxon>Microbacteriaceae</taxon>
        <taxon>Pseudoclavibacter</taxon>
    </lineage>
</organism>
<gene>
    <name evidence="4" type="primary">purN</name>
    <name evidence="7" type="ORF">F8O04_03505</name>
</gene>
<comment type="caution">
    <text evidence="7">The sequence shown here is derived from an EMBL/GenBank/DDBJ whole genome shotgun (WGS) entry which is preliminary data.</text>
</comment>
<evidence type="ECO:0000313" key="7">
    <source>
        <dbReference type="EMBL" id="KAB1649348.1"/>
    </source>
</evidence>
<dbReference type="Gene3D" id="3.40.50.170">
    <property type="entry name" value="Formyl transferase, N-terminal domain"/>
    <property type="match status" value="1"/>
</dbReference>
<evidence type="ECO:0000313" key="8">
    <source>
        <dbReference type="Proteomes" id="UP000431744"/>
    </source>
</evidence>
<dbReference type="CDD" id="cd08645">
    <property type="entry name" value="FMT_core_GART"/>
    <property type="match status" value="1"/>
</dbReference>
<dbReference type="PANTHER" id="PTHR43369:SF2">
    <property type="entry name" value="PHOSPHORIBOSYLGLYCINAMIDE FORMYLTRANSFERASE"/>
    <property type="match status" value="1"/>
</dbReference>
<dbReference type="SUPFAM" id="SSF53328">
    <property type="entry name" value="Formyltransferase"/>
    <property type="match status" value="1"/>
</dbReference>
<protein>
    <recommendedName>
        <fullName evidence="4">Phosphoribosylglycinamide formyltransferase</fullName>
        <ecNumber evidence="4">2.1.2.2</ecNumber>
    </recommendedName>
    <alternativeName>
        <fullName evidence="4">5'-phosphoribosylglycinamide transformylase</fullName>
    </alternativeName>
    <alternativeName>
        <fullName evidence="4">GAR transformylase</fullName>
        <shortName evidence="4">GART</shortName>
    </alternativeName>
</protein>
<reference evidence="7 8" key="1">
    <citation type="submission" date="2019-09" db="EMBL/GenBank/DDBJ databases">
        <title>Phylogeny of genus Pseudoclavibacter and closely related genus.</title>
        <authorList>
            <person name="Li Y."/>
        </authorList>
    </citation>
    <scope>NUCLEOTIDE SEQUENCE [LARGE SCALE GENOMIC DNA]</scope>
    <source>
        <strain evidence="7 8">EGI 60007</strain>
    </source>
</reference>
<feature type="region of interest" description="Disordered" evidence="5">
    <location>
        <begin position="205"/>
        <end position="227"/>
    </location>
</feature>
<evidence type="ECO:0000256" key="3">
    <source>
        <dbReference type="ARBA" id="ARBA00022755"/>
    </source>
</evidence>
<feature type="binding site" evidence="4">
    <location>
        <begin position="12"/>
        <end position="14"/>
    </location>
    <ligand>
        <name>N(1)-(5-phospho-beta-D-ribosyl)glycinamide</name>
        <dbReference type="ChEBI" id="CHEBI:143788"/>
    </ligand>
</feature>
<feature type="binding site" evidence="4">
    <location>
        <position position="111"/>
    </location>
    <ligand>
        <name>(6R)-10-formyltetrahydrofolate</name>
        <dbReference type="ChEBI" id="CHEBI:195366"/>
    </ligand>
</feature>
<dbReference type="PANTHER" id="PTHR43369">
    <property type="entry name" value="PHOSPHORIBOSYLGLYCINAMIDE FORMYLTRANSFERASE"/>
    <property type="match status" value="1"/>
</dbReference>
<evidence type="ECO:0000256" key="4">
    <source>
        <dbReference type="HAMAP-Rule" id="MF_01930"/>
    </source>
</evidence>
<keyword evidence="8" id="KW-1185">Reference proteome</keyword>
<feature type="binding site" evidence="4">
    <location>
        <position position="69"/>
    </location>
    <ligand>
        <name>(6R)-10-formyltetrahydrofolate</name>
        <dbReference type="ChEBI" id="CHEBI:195366"/>
    </ligand>
</feature>
<evidence type="ECO:0000256" key="5">
    <source>
        <dbReference type="SAM" id="MobiDB-lite"/>
    </source>
</evidence>
<dbReference type="Pfam" id="PF00551">
    <property type="entry name" value="Formyl_trans_N"/>
    <property type="match status" value="1"/>
</dbReference>
<feature type="binding site" evidence="4">
    <location>
        <begin position="94"/>
        <end position="97"/>
    </location>
    <ligand>
        <name>(6R)-10-formyltetrahydrofolate</name>
        <dbReference type="ChEBI" id="CHEBI:195366"/>
    </ligand>
</feature>
<keyword evidence="2 4" id="KW-0808">Transferase</keyword>
<evidence type="ECO:0000256" key="1">
    <source>
        <dbReference type="ARBA" id="ARBA00005054"/>
    </source>
</evidence>
<dbReference type="InterPro" id="IPR002376">
    <property type="entry name" value="Formyl_transf_N"/>
</dbReference>
<dbReference type="HAMAP" id="MF_01930">
    <property type="entry name" value="PurN"/>
    <property type="match status" value="1"/>
</dbReference>
<evidence type="ECO:0000259" key="6">
    <source>
        <dbReference type="Pfam" id="PF00551"/>
    </source>
</evidence>
<dbReference type="GO" id="GO:0004644">
    <property type="term" value="F:phosphoribosylglycinamide formyltransferase activity"/>
    <property type="evidence" value="ECO:0007669"/>
    <property type="project" value="UniProtKB-UniRule"/>
</dbReference>
<dbReference type="NCBIfam" id="TIGR00639">
    <property type="entry name" value="PurN"/>
    <property type="match status" value="1"/>
</dbReference>
<dbReference type="RefSeq" id="WP_158027938.1">
    <property type="nucleotide sequence ID" value="NZ_BMHG01000001.1"/>
</dbReference>
<dbReference type="GO" id="GO:0005829">
    <property type="term" value="C:cytosol"/>
    <property type="evidence" value="ECO:0007669"/>
    <property type="project" value="TreeGrafter"/>
</dbReference>
<comment type="catalytic activity">
    <reaction evidence="4">
        <text>N(1)-(5-phospho-beta-D-ribosyl)glycinamide + (6R)-10-formyltetrahydrofolate = N(2)-formyl-N(1)-(5-phospho-beta-D-ribosyl)glycinamide + (6S)-5,6,7,8-tetrahydrofolate + H(+)</text>
        <dbReference type="Rhea" id="RHEA:15053"/>
        <dbReference type="ChEBI" id="CHEBI:15378"/>
        <dbReference type="ChEBI" id="CHEBI:57453"/>
        <dbReference type="ChEBI" id="CHEBI:143788"/>
        <dbReference type="ChEBI" id="CHEBI:147286"/>
        <dbReference type="ChEBI" id="CHEBI:195366"/>
        <dbReference type="EC" id="2.1.2.2"/>
    </reaction>
</comment>
<dbReference type="InterPro" id="IPR004607">
    <property type="entry name" value="GART"/>
</dbReference>
<proteinExistence type="inferred from homology"/>
<feature type="domain" description="Formyl transferase N-terminal" evidence="6">
    <location>
        <begin position="3"/>
        <end position="186"/>
    </location>
</feature>
<keyword evidence="3 4" id="KW-0658">Purine biosynthesis</keyword>
<dbReference type="EMBL" id="WBJY01000001">
    <property type="protein sequence ID" value="KAB1649348.1"/>
    <property type="molecule type" value="Genomic_DNA"/>
</dbReference>
<dbReference type="AlphaFoldDB" id="A0A6H9WMS6"/>
<feature type="active site" description="Proton donor" evidence="4">
    <location>
        <position position="113"/>
    </location>
</feature>
<name>A0A6H9WMS6_9MICO</name>
<dbReference type="EC" id="2.1.2.2" evidence="4"/>
<accession>A0A6H9WMS6</accession>
<sequence>MRKLVVLISGTGSNLRALLRAIDDAAGTPDDLGARVVAIGADTEAANLALGDEFGIPTFVVPPAEYPDRTTWGDALLARIREYGPDLTVLSGFMRLVPPSVVRGLAPALLNTHPSYLPEFPGANAVRDALTAGATRTGATIMIVDDGVDTGPVIDQVRIAIEPGDTVSALHERIKTAERRLLIETVRGIAHGRVDLVSLTAAAHSDAMASRPEDHQTAHAKKESPPS</sequence>
<comment type="similarity">
    <text evidence="4">Belongs to the GART family.</text>
</comment>
<dbReference type="InterPro" id="IPR036477">
    <property type="entry name" value="Formyl_transf_N_sf"/>
</dbReference>
<dbReference type="GO" id="GO:0006189">
    <property type="term" value="P:'de novo' IMP biosynthetic process"/>
    <property type="evidence" value="ECO:0007669"/>
    <property type="project" value="UniProtKB-UniRule"/>
</dbReference>
<dbReference type="Proteomes" id="UP000431744">
    <property type="component" value="Unassembled WGS sequence"/>
</dbReference>
<evidence type="ECO:0000256" key="2">
    <source>
        <dbReference type="ARBA" id="ARBA00022679"/>
    </source>
</evidence>
<comment type="pathway">
    <text evidence="1 4">Purine metabolism; IMP biosynthesis via de novo pathway; N(2)-formyl-N(1)-(5-phospho-D-ribosyl)glycinamide from N(1)-(5-phospho-D-ribosyl)glycinamide (10-formyl THF route): step 1/1.</text>
</comment>
<dbReference type="UniPathway" id="UPA00074">
    <property type="reaction ID" value="UER00126"/>
</dbReference>
<feature type="site" description="Raises pKa of active site His" evidence="4">
    <location>
        <position position="149"/>
    </location>
</feature>
<dbReference type="OrthoDB" id="9806170at2"/>
<comment type="function">
    <text evidence="4">Catalyzes the transfer of a formyl group from 10-formyltetrahydrofolate to 5-phospho-ribosyl-glycinamide (GAR), producing 5-phospho-ribosyl-N-formylglycinamide (FGAR) and tetrahydrofolate.</text>
</comment>
<feature type="compositionally biased region" description="Basic and acidic residues" evidence="5">
    <location>
        <begin position="211"/>
        <end position="227"/>
    </location>
</feature>